<reference evidence="1 2" key="1">
    <citation type="journal article" date="2019" name="Front. Microbiol.">
        <title>Genomes of Neutrophilic Sulfur-Oxidizing Chemolithoautotrophs Representing 9 Proteobacterial Species From 8 Genera.</title>
        <authorList>
            <person name="Watanabe T."/>
            <person name="Kojima H."/>
            <person name="Umezawa K."/>
            <person name="Hori C."/>
            <person name="Takasuka T.E."/>
            <person name="Kato Y."/>
            <person name="Fukui M."/>
        </authorList>
    </citation>
    <scope>NUCLEOTIDE SEQUENCE [LARGE SCALE GENOMIC DNA]</scope>
    <source>
        <strain evidence="1 2">TTN</strain>
    </source>
</reference>
<dbReference type="RefSeq" id="WP_223247847.1">
    <property type="nucleotide sequence ID" value="NZ_BGOW01000030.1"/>
</dbReference>
<dbReference type="Proteomes" id="UP000286806">
    <property type="component" value="Unassembled WGS sequence"/>
</dbReference>
<comment type="caution">
    <text evidence="1">The sequence shown here is derived from an EMBL/GenBank/DDBJ whole genome shotgun (WGS) entry which is preliminary data.</text>
</comment>
<dbReference type="InterPro" id="IPR003787">
    <property type="entry name" value="Sulphur_relay_DsrE/F-like"/>
</dbReference>
<dbReference type="InterPro" id="IPR027396">
    <property type="entry name" value="DsrEFH-like"/>
</dbReference>
<dbReference type="AlphaFoldDB" id="A0A401JYK2"/>
<dbReference type="SUPFAM" id="SSF75169">
    <property type="entry name" value="DsrEFH-like"/>
    <property type="match status" value="1"/>
</dbReference>
<name>A0A401JYK2_9PROT</name>
<gene>
    <name evidence="1" type="ORF">SFMTTN_2766</name>
</gene>
<organism evidence="1 2">
    <name type="scientific">Sulfuriferula multivorans</name>
    <dbReference type="NCBI Taxonomy" id="1559896"/>
    <lineage>
        <taxon>Bacteria</taxon>
        <taxon>Pseudomonadati</taxon>
        <taxon>Pseudomonadota</taxon>
        <taxon>Betaproteobacteria</taxon>
        <taxon>Nitrosomonadales</taxon>
        <taxon>Sulfuricellaceae</taxon>
        <taxon>Sulfuriferula</taxon>
    </lineage>
</organism>
<dbReference type="PANTHER" id="PTHR34655:SF2">
    <property type="entry name" value="PEROXIREDOXIN FAMILY PROTEIN"/>
    <property type="match status" value="1"/>
</dbReference>
<evidence type="ECO:0000313" key="2">
    <source>
        <dbReference type="Proteomes" id="UP000286806"/>
    </source>
</evidence>
<dbReference type="Gene3D" id="3.40.1260.10">
    <property type="entry name" value="DsrEFH-like"/>
    <property type="match status" value="1"/>
</dbReference>
<dbReference type="EMBL" id="BGOW01000030">
    <property type="protein sequence ID" value="GCB01952.1"/>
    <property type="molecule type" value="Genomic_DNA"/>
</dbReference>
<accession>A0A401JYK2</accession>
<proteinExistence type="predicted"/>
<protein>
    <submittedName>
        <fullName evidence="1">Uncharacterized protein</fullName>
    </submittedName>
</protein>
<sequence length="126" mass="13310">MSEQMPNIDFGIVMTSGPDTPKRLASPFFLAAAAAAEERSVVVYFTGLGTLLLQKGVAETVFPKEGGKSLAGFMDLAQKNGAQFVLCATSMDLHDLKPEDMVPGIPAMSVAAALPYLEAAKKLLSF</sequence>
<evidence type="ECO:0000313" key="1">
    <source>
        <dbReference type="EMBL" id="GCB01952.1"/>
    </source>
</evidence>
<dbReference type="PANTHER" id="PTHR34655">
    <property type="entry name" value="CONSERVED WITHIN P. AEROPHILUM"/>
    <property type="match status" value="1"/>
</dbReference>
<dbReference type="Pfam" id="PF02635">
    <property type="entry name" value="DsrE"/>
    <property type="match status" value="1"/>
</dbReference>
<keyword evidence="2" id="KW-1185">Reference proteome</keyword>